<dbReference type="Proteomes" id="UP000252519">
    <property type="component" value="Unassembled WGS sequence"/>
</dbReference>
<dbReference type="GO" id="GO:0035005">
    <property type="term" value="F:1-phosphatidylinositol-4-phosphate 3-kinase activity"/>
    <property type="evidence" value="ECO:0007669"/>
    <property type="project" value="TreeGrafter"/>
</dbReference>
<dbReference type="InterPro" id="IPR000403">
    <property type="entry name" value="PI3/4_kinase_cat_dom"/>
</dbReference>
<evidence type="ECO:0000313" key="2">
    <source>
        <dbReference type="EMBL" id="RCN40305.1"/>
    </source>
</evidence>
<dbReference type="Gene3D" id="3.30.1010.10">
    <property type="entry name" value="Phosphatidylinositol 3-kinase Catalytic Subunit, Chain A, domain 4"/>
    <property type="match status" value="1"/>
</dbReference>
<protein>
    <recommendedName>
        <fullName evidence="1">PI3K/PI4K catalytic domain-containing protein</fullName>
    </recommendedName>
</protein>
<proteinExistence type="predicted"/>
<sequence length="101" mass="11506">MLLAALTSSLPSCGVVVRDCKIFNSNAKPLKIVFRGLNSTYSIIHKNGDDMRQDALVLQMVSFMNDIWLSEHLDLRMVTFRCMPVGYRKGDFVCLFLLDFI</sequence>
<dbReference type="GO" id="GO:0005737">
    <property type="term" value="C:cytoplasm"/>
    <property type="evidence" value="ECO:0007669"/>
    <property type="project" value="TreeGrafter"/>
</dbReference>
<organism evidence="2 3">
    <name type="scientific">Ancylostoma caninum</name>
    <name type="common">Dog hookworm</name>
    <dbReference type="NCBI Taxonomy" id="29170"/>
    <lineage>
        <taxon>Eukaryota</taxon>
        <taxon>Metazoa</taxon>
        <taxon>Ecdysozoa</taxon>
        <taxon>Nematoda</taxon>
        <taxon>Chromadorea</taxon>
        <taxon>Rhabditida</taxon>
        <taxon>Rhabditina</taxon>
        <taxon>Rhabditomorpha</taxon>
        <taxon>Strongyloidea</taxon>
        <taxon>Ancylostomatidae</taxon>
        <taxon>Ancylostomatinae</taxon>
        <taxon>Ancylostoma</taxon>
    </lineage>
</organism>
<dbReference type="AlphaFoldDB" id="A0A368GBD0"/>
<gene>
    <name evidence="2" type="ORF">ANCCAN_13760</name>
</gene>
<reference evidence="2 3" key="1">
    <citation type="submission" date="2014-10" db="EMBL/GenBank/DDBJ databases">
        <title>Draft genome of the hookworm Ancylostoma caninum.</title>
        <authorList>
            <person name="Mitreva M."/>
        </authorList>
    </citation>
    <scope>NUCLEOTIDE SEQUENCE [LARGE SCALE GENOMIC DNA]</scope>
    <source>
        <strain evidence="2 3">Baltimore</strain>
    </source>
</reference>
<dbReference type="GO" id="GO:0005942">
    <property type="term" value="C:phosphatidylinositol 3-kinase complex"/>
    <property type="evidence" value="ECO:0007669"/>
    <property type="project" value="TreeGrafter"/>
</dbReference>
<dbReference type="STRING" id="29170.A0A368GBD0"/>
<dbReference type="GO" id="GO:0043491">
    <property type="term" value="P:phosphatidylinositol 3-kinase/protein kinase B signal transduction"/>
    <property type="evidence" value="ECO:0007669"/>
    <property type="project" value="TreeGrafter"/>
</dbReference>
<dbReference type="Pfam" id="PF00454">
    <property type="entry name" value="PI3_PI4_kinase"/>
    <property type="match status" value="1"/>
</dbReference>
<dbReference type="GO" id="GO:0048015">
    <property type="term" value="P:phosphatidylinositol-mediated signaling"/>
    <property type="evidence" value="ECO:0007669"/>
    <property type="project" value="TreeGrafter"/>
</dbReference>
<dbReference type="PROSITE" id="PS50290">
    <property type="entry name" value="PI3_4_KINASE_3"/>
    <property type="match status" value="1"/>
</dbReference>
<evidence type="ECO:0000313" key="3">
    <source>
        <dbReference type="Proteomes" id="UP000252519"/>
    </source>
</evidence>
<dbReference type="GO" id="GO:0005886">
    <property type="term" value="C:plasma membrane"/>
    <property type="evidence" value="ECO:0007669"/>
    <property type="project" value="TreeGrafter"/>
</dbReference>
<evidence type="ECO:0000259" key="1">
    <source>
        <dbReference type="PROSITE" id="PS50290"/>
    </source>
</evidence>
<dbReference type="InterPro" id="IPR015433">
    <property type="entry name" value="PI3/4_kinase"/>
</dbReference>
<name>A0A368GBD0_ANCCA</name>
<dbReference type="GO" id="GO:0016303">
    <property type="term" value="F:1-phosphatidylinositol-3-kinase activity"/>
    <property type="evidence" value="ECO:0007669"/>
    <property type="project" value="TreeGrafter"/>
</dbReference>
<dbReference type="PANTHER" id="PTHR10048:SF14">
    <property type="entry name" value="LD28067P"/>
    <property type="match status" value="1"/>
</dbReference>
<dbReference type="PANTHER" id="PTHR10048">
    <property type="entry name" value="PHOSPHATIDYLINOSITOL KINASE"/>
    <property type="match status" value="1"/>
</dbReference>
<dbReference type="InterPro" id="IPR011009">
    <property type="entry name" value="Kinase-like_dom_sf"/>
</dbReference>
<keyword evidence="3" id="KW-1185">Reference proteome</keyword>
<accession>A0A368GBD0</accession>
<dbReference type="OrthoDB" id="5848333at2759"/>
<feature type="domain" description="PI3K/PI4K catalytic" evidence="1">
    <location>
        <begin position="16"/>
        <end position="101"/>
    </location>
</feature>
<dbReference type="EMBL" id="JOJR01000292">
    <property type="protein sequence ID" value="RCN40305.1"/>
    <property type="molecule type" value="Genomic_DNA"/>
</dbReference>
<comment type="caution">
    <text evidence="2">The sequence shown here is derived from an EMBL/GenBank/DDBJ whole genome shotgun (WGS) entry which is preliminary data.</text>
</comment>
<dbReference type="SUPFAM" id="SSF56112">
    <property type="entry name" value="Protein kinase-like (PK-like)"/>
    <property type="match status" value="1"/>
</dbReference>
<dbReference type="GO" id="GO:0016477">
    <property type="term" value="P:cell migration"/>
    <property type="evidence" value="ECO:0007669"/>
    <property type="project" value="TreeGrafter"/>
</dbReference>